<dbReference type="EMBL" id="JAVTTO010000002">
    <property type="protein sequence ID" value="MDT7831558.1"/>
    <property type="molecule type" value="Genomic_DNA"/>
</dbReference>
<accession>A0ABU3LD84</accession>
<evidence type="ECO:0000256" key="2">
    <source>
        <dbReference type="SAM" id="Phobius"/>
    </source>
</evidence>
<sequence>MGSYIMMIAAVVVAFVIAYLIVKFLPLKLRPVASIVLLILAGFLVYKIYDGIMKPINFDKKKVTKYSEVIKNLKIIRDAEIAYKEVNGNYTKDRAALIRFIDTAQFAITESRDTVIRVNEGTRWQPLWIDKEKRVIDTTGYEPVLKSFENKDYKNMFKVPGLEGKEFELEIGMVEKVQGLEVPVFEARIDKASILKGMDISLVKQEKEAIATDQVKGEYVSVGSLSEVTTGGNWPPSYDKNDRAKENDK</sequence>
<proteinExistence type="predicted"/>
<protein>
    <submittedName>
        <fullName evidence="3">Uncharacterized protein</fullName>
    </submittedName>
</protein>
<gene>
    <name evidence="3" type="ORF">RQM59_04160</name>
</gene>
<evidence type="ECO:0000313" key="4">
    <source>
        <dbReference type="Proteomes" id="UP001257277"/>
    </source>
</evidence>
<keyword evidence="2" id="KW-0472">Membrane</keyword>
<feature type="transmembrane region" description="Helical" evidence="2">
    <location>
        <begin position="32"/>
        <end position="49"/>
    </location>
</feature>
<evidence type="ECO:0000256" key="1">
    <source>
        <dbReference type="SAM" id="MobiDB-lite"/>
    </source>
</evidence>
<keyword evidence="4" id="KW-1185">Reference proteome</keyword>
<reference evidence="3 4" key="1">
    <citation type="submission" date="2023-09" db="EMBL/GenBank/DDBJ databases">
        <title>Novel taxa isolated from Blanes Bay.</title>
        <authorList>
            <person name="Rey-Velasco X."/>
            <person name="Lucena T."/>
        </authorList>
    </citation>
    <scope>NUCLEOTIDE SEQUENCE [LARGE SCALE GENOMIC DNA]</scope>
    <source>
        <strain evidence="3 4">S356</strain>
    </source>
</reference>
<feature type="compositionally biased region" description="Basic and acidic residues" evidence="1">
    <location>
        <begin position="239"/>
        <end position="249"/>
    </location>
</feature>
<evidence type="ECO:0000313" key="3">
    <source>
        <dbReference type="EMBL" id="MDT7831558.1"/>
    </source>
</evidence>
<dbReference type="RefSeq" id="WP_349240818.1">
    <property type="nucleotide sequence ID" value="NZ_JAVTTO010000002.1"/>
</dbReference>
<feature type="region of interest" description="Disordered" evidence="1">
    <location>
        <begin position="228"/>
        <end position="249"/>
    </location>
</feature>
<keyword evidence="2" id="KW-0812">Transmembrane</keyword>
<dbReference type="Proteomes" id="UP001257277">
    <property type="component" value="Unassembled WGS sequence"/>
</dbReference>
<feature type="transmembrane region" description="Helical" evidence="2">
    <location>
        <begin position="6"/>
        <end position="25"/>
    </location>
</feature>
<name>A0ABU3LD84_9FLAO</name>
<keyword evidence="2" id="KW-1133">Transmembrane helix</keyword>
<organism evidence="3 4">
    <name type="scientific">Asprobacillus argus</name>
    <dbReference type="NCBI Taxonomy" id="3076534"/>
    <lineage>
        <taxon>Bacteria</taxon>
        <taxon>Pseudomonadati</taxon>
        <taxon>Bacteroidota</taxon>
        <taxon>Flavobacteriia</taxon>
        <taxon>Flavobacteriales</taxon>
        <taxon>Flavobacteriaceae</taxon>
        <taxon>Asprobacillus</taxon>
    </lineage>
</organism>
<comment type="caution">
    <text evidence="3">The sequence shown here is derived from an EMBL/GenBank/DDBJ whole genome shotgun (WGS) entry which is preliminary data.</text>
</comment>